<dbReference type="InterPro" id="IPR028098">
    <property type="entry name" value="Glyco_trans_4-like_N"/>
</dbReference>
<proteinExistence type="predicted"/>
<gene>
    <name evidence="3" type="ORF">DDF84_014240</name>
</gene>
<feature type="domain" description="Glycosyl transferase family 1" evidence="1">
    <location>
        <begin position="183"/>
        <end position="339"/>
    </location>
</feature>
<dbReference type="AlphaFoldDB" id="A0A482IUF8"/>
<dbReference type="Pfam" id="PF00534">
    <property type="entry name" value="Glycos_transf_1"/>
    <property type="match status" value="1"/>
</dbReference>
<sequence length="368" mass="40783">MSHKPRVCFLTGTLGEIGGAERMTAVIANDLVTRGYEVFIVSLWGKTSCFQLHPAVRHHTLHARRPSFKQAFLSTIVRIRRFLRDNTIDTLVDVDTMLSLFTLPATLGLNVRRIAWEHCHLGEDLGRPQRRLARMLAARFSESIVVLTERDRQQWLVDMAPRARVIAIGNPLPFPYPIDPAPRSSNTVLAVGRLTAAKGFDVLLHAWKLVSAEAPDWKLVIAGDGEERSALEEIITMLNLQDCVTLVGMRQDIENVYRNASIFCLSSHYEGFALVLLEAMAFGLPIVSTDCETGPTELIRNGENGMLVRAGDPRALADGLIEVIRDNNLANALASSARDVARRYTLDGIAKCWEQLLAPAPDAVCNTH</sequence>
<dbReference type="EMBL" id="CP037900">
    <property type="protein sequence ID" value="QBP10829.1"/>
    <property type="molecule type" value="Genomic_DNA"/>
</dbReference>
<evidence type="ECO:0000313" key="4">
    <source>
        <dbReference type="Proteomes" id="UP000253772"/>
    </source>
</evidence>
<dbReference type="PANTHER" id="PTHR12526">
    <property type="entry name" value="GLYCOSYLTRANSFERASE"/>
    <property type="match status" value="1"/>
</dbReference>
<dbReference type="CDD" id="cd03820">
    <property type="entry name" value="GT4_AmsD-like"/>
    <property type="match status" value="1"/>
</dbReference>
<dbReference type="Gene3D" id="3.40.50.2000">
    <property type="entry name" value="Glycogen Phosphorylase B"/>
    <property type="match status" value="2"/>
</dbReference>
<feature type="domain" description="Glycosyltransferase subfamily 4-like N-terminal" evidence="2">
    <location>
        <begin position="17"/>
        <end position="170"/>
    </location>
</feature>
<dbReference type="Proteomes" id="UP000253772">
    <property type="component" value="Chromosome c1"/>
</dbReference>
<reference evidence="3 4" key="1">
    <citation type="submission" date="2019-03" db="EMBL/GenBank/DDBJ databases">
        <title>Comparative insights into the high quality Complete genome sequence of highly metal resistant Cupriavidus metallidurans strain BS1 isolated from a gold-copper mine.</title>
        <authorList>
            <person name="Mazhar H.S."/>
            <person name="Rensing C."/>
        </authorList>
    </citation>
    <scope>NUCLEOTIDE SEQUENCE [LARGE SCALE GENOMIC DNA]</scope>
    <source>
        <strain evidence="3 4">BS1</strain>
    </source>
</reference>
<evidence type="ECO:0000313" key="3">
    <source>
        <dbReference type="EMBL" id="QBP10829.1"/>
    </source>
</evidence>
<dbReference type="InterPro" id="IPR001296">
    <property type="entry name" value="Glyco_trans_1"/>
</dbReference>
<evidence type="ECO:0000259" key="1">
    <source>
        <dbReference type="Pfam" id="PF00534"/>
    </source>
</evidence>
<dbReference type="OrthoDB" id="570545at2"/>
<dbReference type="Pfam" id="PF13439">
    <property type="entry name" value="Glyco_transf_4"/>
    <property type="match status" value="1"/>
</dbReference>
<keyword evidence="3" id="KW-0808">Transferase</keyword>
<dbReference type="RefSeq" id="WP_035884752.1">
    <property type="nucleotide sequence ID" value="NZ_CP037900.1"/>
</dbReference>
<evidence type="ECO:0000259" key="2">
    <source>
        <dbReference type="Pfam" id="PF13439"/>
    </source>
</evidence>
<dbReference type="GO" id="GO:0016757">
    <property type="term" value="F:glycosyltransferase activity"/>
    <property type="evidence" value="ECO:0007669"/>
    <property type="project" value="InterPro"/>
</dbReference>
<dbReference type="PANTHER" id="PTHR12526:SF630">
    <property type="entry name" value="GLYCOSYLTRANSFERASE"/>
    <property type="match status" value="1"/>
</dbReference>
<protein>
    <submittedName>
        <fullName evidence="3">Glycosyltransferase family 4 protein</fullName>
    </submittedName>
</protein>
<name>A0A482IUF8_9BURK</name>
<dbReference type="SUPFAM" id="SSF53756">
    <property type="entry name" value="UDP-Glycosyltransferase/glycogen phosphorylase"/>
    <property type="match status" value="1"/>
</dbReference>
<accession>A0A482IUF8</accession>
<organism evidence="3 4">
    <name type="scientific">Cupriavidus metallidurans</name>
    <dbReference type="NCBI Taxonomy" id="119219"/>
    <lineage>
        <taxon>Bacteria</taxon>
        <taxon>Pseudomonadati</taxon>
        <taxon>Pseudomonadota</taxon>
        <taxon>Betaproteobacteria</taxon>
        <taxon>Burkholderiales</taxon>
        <taxon>Burkholderiaceae</taxon>
        <taxon>Cupriavidus</taxon>
    </lineage>
</organism>